<dbReference type="Proteomes" id="UP000000383">
    <property type="component" value="Chromosome"/>
</dbReference>
<proteinExistence type="predicted"/>
<name>D7DKP1_METV0</name>
<dbReference type="eggNOG" id="ENOG503316P">
    <property type="taxonomic scope" value="Bacteria"/>
</dbReference>
<reference evidence="1 2" key="2">
    <citation type="journal article" date="2011" name="J. Bacteriol.">
        <title>Genomes of three methylotrophs from a single niche uncover genetic and metabolic divergence of Methylophilaceae.</title>
        <authorList>
            <person name="Lapidus A."/>
            <person name="Clum A."/>
            <person name="Labutti K."/>
            <person name="Kaluzhnaya M.G."/>
            <person name="Lim S."/>
            <person name="Beck D.A."/>
            <person name="Glavina Del Rio T."/>
            <person name="Nolan M."/>
            <person name="Mavromatis K."/>
            <person name="Huntemann M."/>
            <person name="Lucas S."/>
            <person name="Lidstrom M.E."/>
            <person name="Ivanova N."/>
            <person name="Chistoserdova L."/>
        </authorList>
    </citation>
    <scope>NUCLEOTIDE SEQUENCE [LARGE SCALE GENOMIC DNA]</scope>
    <source>
        <strain evidence="1 2">301</strain>
    </source>
</reference>
<dbReference type="RefSeq" id="WP_013148796.1">
    <property type="nucleotide sequence ID" value="NC_014207.1"/>
</dbReference>
<accession>D7DKP1</accession>
<dbReference type="HOGENOM" id="CLU_1937190_0_0_4"/>
<reference evidence="2" key="1">
    <citation type="submission" date="2010-05" db="EMBL/GenBank/DDBJ databases">
        <title>Complete sequence of Methylotenera sp. 301.</title>
        <authorList>
            <person name="Lucas S."/>
            <person name="Copeland A."/>
            <person name="Lapidus A."/>
            <person name="Cheng J.-F."/>
            <person name="Bruce D."/>
            <person name="Goodwin L."/>
            <person name="Pitluck S."/>
            <person name="Clum A."/>
            <person name="Land M."/>
            <person name="Hauser L."/>
            <person name="Kyrpides N."/>
            <person name="Ivanova N."/>
            <person name="Chistoservova L."/>
            <person name="Kalyuzhnaya M."/>
            <person name="Woyke T."/>
        </authorList>
    </citation>
    <scope>NUCLEOTIDE SEQUENCE [LARGE SCALE GENOMIC DNA]</scope>
    <source>
        <strain evidence="2">301</strain>
    </source>
</reference>
<evidence type="ECO:0000313" key="2">
    <source>
        <dbReference type="Proteomes" id="UP000000383"/>
    </source>
</evidence>
<dbReference type="STRING" id="666681.M301_2119"/>
<protein>
    <submittedName>
        <fullName evidence="1">Uncharacterized protein</fullName>
    </submittedName>
</protein>
<dbReference type="OrthoDB" id="9152080at2"/>
<keyword evidence="2" id="KW-1185">Reference proteome</keyword>
<dbReference type="AlphaFoldDB" id="D7DKP1"/>
<sequence>MFNLNILPDVKKDILAIKVKSNTAAIKLVAFFEQLNNNQEFLGHLLEHNHGEPDKDAFNVSKWQAYWNLGYNLWRLKLFDLENVGLRYRVIYAYALEKRIPTFYILAVVHRDFDYDPTNEITKRLIQTYIKLGIGNH</sequence>
<dbReference type="KEGG" id="meh:M301_2119"/>
<organism evidence="1 2">
    <name type="scientific">Methylotenera versatilis (strain 301)</name>
    <dbReference type="NCBI Taxonomy" id="666681"/>
    <lineage>
        <taxon>Bacteria</taxon>
        <taxon>Pseudomonadati</taxon>
        <taxon>Pseudomonadota</taxon>
        <taxon>Betaproteobacteria</taxon>
        <taxon>Nitrosomonadales</taxon>
        <taxon>Methylophilaceae</taxon>
        <taxon>Methylotenera</taxon>
    </lineage>
</organism>
<dbReference type="EMBL" id="CP002056">
    <property type="protein sequence ID" value="ADI30487.1"/>
    <property type="molecule type" value="Genomic_DNA"/>
</dbReference>
<evidence type="ECO:0000313" key="1">
    <source>
        <dbReference type="EMBL" id="ADI30487.1"/>
    </source>
</evidence>
<gene>
    <name evidence="1" type="ordered locus">M301_2119</name>
</gene>